<comment type="caution">
    <text evidence="3">The sequence shown here is derived from an EMBL/GenBank/DDBJ whole genome shotgun (WGS) entry which is preliminary data.</text>
</comment>
<evidence type="ECO:0000256" key="2">
    <source>
        <dbReference type="SAM" id="Phobius"/>
    </source>
</evidence>
<evidence type="ECO:0000256" key="1">
    <source>
        <dbReference type="SAM" id="MobiDB-lite"/>
    </source>
</evidence>
<reference evidence="3" key="2">
    <citation type="submission" date="2020-11" db="EMBL/GenBank/DDBJ databases">
        <authorList>
            <consortium name="DOE Joint Genome Institute"/>
            <person name="Kuo A."/>
            <person name="Miyauchi S."/>
            <person name="Kiss E."/>
            <person name="Drula E."/>
            <person name="Kohler A."/>
            <person name="Sanchez-Garcia M."/>
            <person name="Andreopoulos B."/>
            <person name="Barry K.W."/>
            <person name="Bonito G."/>
            <person name="Buee M."/>
            <person name="Carver A."/>
            <person name="Chen C."/>
            <person name="Cichocki N."/>
            <person name="Clum A."/>
            <person name="Culley D."/>
            <person name="Crous P.W."/>
            <person name="Fauchery L."/>
            <person name="Girlanda M."/>
            <person name="Hayes R."/>
            <person name="Keri Z."/>
            <person name="Labutti K."/>
            <person name="Lipzen A."/>
            <person name="Lombard V."/>
            <person name="Magnuson J."/>
            <person name="Maillard F."/>
            <person name="Morin E."/>
            <person name="Murat C."/>
            <person name="Nolan M."/>
            <person name="Ohm R."/>
            <person name="Pangilinan J."/>
            <person name="Pereira M."/>
            <person name="Perotto S."/>
            <person name="Peter M."/>
            <person name="Riley R."/>
            <person name="Sitrit Y."/>
            <person name="Stielow B."/>
            <person name="Szollosi G."/>
            <person name="Zifcakova L."/>
            <person name="Stursova M."/>
            <person name="Spatafora J.W."/>
            <person name="Tedersoo L."/>
            <person name="Vaario L.-M."/>
            <person name="Yamada A."/>
            <person name="Yan M."/>
            <person name="Wang P."/>
            <person name="Xu J."/>
            <person name="Bruns T."/>
            <person name="Baldrian P."/>
            <person name="Vilgalys R."/>
            <person name="Henrissat B."/>
            <person name="Grigoriev I.V."/>
            <person name="Hibbett D."/>
            <person name="Nagy L.G."/>
            <person name="Martin F.M."/>
        </authorList>
    </citation>
    <scope>NUCLEOTIDE SEQUENCE</scope>
    <source>
        <strain evidence="3">UH-Tt-Lm1</strain>
    </source>
</reference>
<name>A0A9P6L730_9AGAM</name>
<proteinExistence type="predicted"/>
<protein>
    <submittedName>
        <fullName evidence="3">Uncharacterized protein</fullName>
    </submittedName>
</protein>
<sequence length="886" mass="99514">MGESDTNDIESPSNDQVQEPKIDGATTTFRSEFYEAYKRQAKVFDKELKEYNNELNVTLLLAALFAVVASAFLTLGEKNDLLLAWDNQQAASTITTIVFCSIAASLIVVVLALFAKRTLKRYAILDFTAADPYHGRYRAPSAFHRLAPRILGLFIEGLSFVLQAALLVVACVLANYLWNQDHHAASLTVAGFEILCIALIASATVGPALLGVSDGPISKNIRRPLLQALVSAKPTVKSFRQRTLPKRRPSALVSDDWGLEKMTITTDMAPPLSPIFDKEPIDWSGCVSDSLCIAWMFDRPIDSDEATVILDFITEVVWHSGICEVPFAKVFEAFDRCFDYSKGSATLIPRLRDRAYKAGKALVHLGVQRKCIGEEISNPFEGFSGTRGPYSLHSYDNDLDSILNIVDRLLGKPQPIDWSEFEFSEPHQLWLSHILLYRAWDHLCYESTLPDDVEAFVTHAFSSMNTDPTDAESTDTDTTDGDSPVIADCLFIISLVIGIPLHVDDLAVSDKSSQVEACYTRIFSKLESTFKGHVVQEYARTLDGIRLVAPLQNAIVASSCYDLFRVILSSSFEEEEIWAAARPAVHGAFKWDPFLPWIGDPDDIIKFLAHHFAIQATGEDDVATQPIEDALRGLAYAISDETLEALKKLDWADRLFVDGIRKAYEEGRPFQTLKAGLYFMKIVQDRWFDDSLEDVMSEEEKGEFCQSWSSAVNEMEATVPVMEAACTTFLVVLKSKKWRSHMPEEMLRRMYWITSLPLDCMPLTACKEDVSILPWLRSRVDEAGEDTEKPKMWKLWLAILWSDYTNLPKKVRDQVLDVTKAVISKSRHDVSFVSCILAGEKEKYKGKLDEYEAVSLEDEPEKLRGKLEGLIESIEKFDEVVGKKAR</sequence>
<keyword evidence="2" id="KW-0472">Membrane</keyword>
<keyword evidence="4" id="KW-1185">Reference proteome</keyword>
<reference evidence="3" key="1">
    <citation type="journal article" date="2020" name="Nat. Commun.">
        <title>Large-scale genome sequencing of mycorrhizal fungi provides insights into the early evolution of symbiotic traits.</title>
        <authorList>
            <person name="Miyauchi S."/>
            <person name="Kiss E."/>
            <person name="Kuo A."/>
            <person name="Drula E."/>
            <person name="Kohler A."/>
            <person name="Sanchez-Garcia M."/>
            <person name="Morin E."/>
            <person name="Andreopoulos B."/>
            <person name="Barry K.W."/>
            <person name="Bonito G."/>
            <person name="Buee M."/>
            <person name="Carver A."/>
            <person name="Chen C."/>
            <person name="Cichocki N."/>
            <person name="Clum A."/>
            <person name="Culley D."/>
            <person name="Crous P.W."/>
            <person name="Fauchery L."/>
            <person name="Girlanda M."/>
            <person name="Hayes R.D."/>
            <person name="Keri Z."/>
            <person name="LaButti K."/>
            <person name="Lipzen A."/>
            <person name="Lombard V."/>
            <person name="Magnuson J."/>
            <person name="Maillard F."/>
            <person name="Murat C."/>
            <person name="Nolan M."/>
            <person name="Ohm R.A."/>
            <person name="Pangilinan J."/>
            <person name="Pereira M.F."/>
            <person name="Perotto S."/>
            <person name="Peter M."/>
            <person name="Pfister S."/>
            <person name="Riley R."/>
            <person name="Sitrit Y."/>
            <person name="Stielow J.B."/>
            <person name="Szollosi G."/>
            <person name="Zifcakova L."/>
            <person name="Stursova M."/>
            <person name="Spatafora J.W."/>
            <person name="Tedersoo L."/>
            <person name="Vaario L.M."/>
            <person name="Yamada A."/>
            <person name="Yan M."/>
            <person name="Wang P."/>
            <person name="Xu J."/>
            <person name="Bruns T."/>
            <person name="Baldrian P."/>
            <person name="Vilgalys R."/>
            <person name="Dunand C."/>
            <person name="Henrissat B."/>
            <person name="Grigoriev I.V."/>
            <person name="Hibbett D."/>
            <person name="Nagy L.G."/>
            <person name="Martin F.M."/>
        </authorList>
    </citation>
    <scope>NUCLEOTIDE SEQUENCE</scope>
    <source>
        <strain evidence="3">UH-Tt-Lm1</strain>
    </source>
</reference>
<dbReference type="AlphaFoldDB" id="A0A9P6L730"/>
<feature type="transmembrane region" description="Helical" evidence="2">
    <location>
        <begin position="55"/>
        <end position="74"/>
    </location>
</feature>
<dbReference type="Proteomes" id="UP000736335">
    <property type="component" value="Unassembled WGS sequence"/>
</dbReference>
<keyword evidence="2" id="KW-1133">Transmembrane helix</keyword>
<feature type="transmembrane region" description="Helical" evidence="2">
    <location>
        <begin position="153"/>
        <end position="178"/>
    </location>
</feature>
<organism evidence="3 4">
    <name type="scientific">Thelephora terrestris</name>
    <dbReference type="NCBI Taxonomy" id="56493"/>
    <lineage>
        <taxon>Eukaryota</taxon>
        <taxon>Fungi</taxon>
        <taxon>Dikarya</taxon>
        <taxon>Basidiomycota</taxon>
        <taxon>Agaricomycotina</taxon>
        <taxon>Agaricomycetes</taxon>
        <taxon>Thelephorales</taxon>
        <taxon>Thelephoraceae</taxon>
        <taxon>Thelephora</taxon>
    </lineage>
</organism>
<evidence type="ECO:0000313" key="3">
    <source>
        <dbReference type="EMBL" id="KAF9785097.1"/>
    </source>
</evidence>
<feature type="transmembrane region" description="Helical" evidence="2">
    <location>
        <begin position="94"/>
        <end position="115"/>
    </location>
</feature>
<dbReference type="EMBL" id="WIUZ02000007">
    <property type="protein sequence ID" value="KAF9785097.1"/>
    <property type="molecule type" value="Genomic_DNA"/>
</dbReference>
<gene>
    <name evidence="3" type="ORF">BJ322DRAFT_807317</name>
</gene>
<accession>A0A9P6L730</accession>
<dbReference type="OrthoDB" id="10378233at2759"/>
<keyword evidence="2" id="KW-0812">Transmembrane</keyword>
<evidence type="ECO:0000313" key="4">
    <source>
        <dbReference type="Proteomes" id="UP000736335"/>
    </source>
</evidence>
<feature type="region of interest" description="Disordered" evidence="1">
    <location>
        <begin position="1"/>
        <end position="21"/>
    </location>
</feature>